<organism evidence="1 2">
    <name type="scientific">Protopolystoma xenopodis</name>
    <dbReference type="NCBI Taxonomy" id="117903"/>
    <lineage>
        <taxon>Eukaryota</taxon>
        <taxon>Metazoa</taxon>
        <taxon>Spiralia</taxon>
        <taxon>Lophotrochozoa</taxon>
        <taxon>Platyhelminthes</taxon>
        <taxon>Monogenea</taxon>
        <taxon>Polyopisthocotylea</taxon>
        <taxon>Polystomatidea</taxon>
        <taxon>Polystomatidae</taxon>
        <taxon>Protopolystoma</taxon>
    </lineage>
</organism>
<keyword evidence="2" id="KW-1185">Reference proteome</keyword>
<sequence>MIMTTVTGDSAGGHFSSGASNGVNQANGGIAVLKKPKGVCGI</sequence>
<dbReference type="Proteomes" id="UP000784294">
    <property type="component" value="Unassembled WGS sequence"/>
</dbReference>
<dbReference type="EMBL" id="CAAALY010051201">
    <property type="protein sequence ID" value="VEL21414.1"/>
    <property type="molecule type" value="Genomic_DNA"/>
</dbReference>
<gene>
    <name evidence="1" type="ORF">PXEA_LOCUS14854</name>
</gene>
<name>A0A448WVU7_9PLAT</name>
<comment type="caution">
    <text evidence="1">The sequence shown here is derived from an EMBL/GenBank/DDBJ whole genome shotgun (WGS) entry which is preliminary data.</text>
</comment>
<proteinExistence type="predicted"/>
<accession>A0A448WVU7</accession>
<reference evidence="1" key="1">
    <citation type="submission" date="2018-11" db="EMBL/GenBank/DDBJ databases">
        <authorList>
            <consortium name="Pathogen Informatics"/>
        </authorList>
    </citation>
    <scope>NUCLEOTIDE SEQUENCE</scope>
</reference>
<evidence type="ECO:0000313" key="1">
    <source>
        <dbReference type="EMBL" id="VEL21414.1"/>
    </source>
</evidence>
<protein>
    <submittedName>
        <fullName evidence="1">Uncharacterized protein</fullName>
    </submittedName>
</protein>
<dbReference type="AlphaFoldDB" id="A0A448WVU7"/>
<evidence type="ECO:0000313" key="2">
    <source>
        <dbReference type="Proteomes" id="UP000784294"/>
    </source>
</evidence>